<comment type="similarity">
    <text evidence="4">Belongs to the etk/wzc family.</text>
</comment>
<comment type="similarity">
    <text evidence="3">Belongs to the CpsD/CapB family.</text>
</comment>
<evidence type="ECO:0000256" key="2">
    <source>
        <dbReference type="ARBA" id="ARBA00006683"/>
    </source>
</evidence>
<comment type="catalytic activity">
    <reaction evidence="16">
        <text>L-tyrosyl-[protein] + ATP = O-phospho-L-tyrosyl-[protein] + ADP + H(+)</text>
        <dbReference type="Rhea" id="RHEA:10596"/>
        <dbReference type="Rhea" id="RHEA-COMP:10136"/>
        <dbReference type="Rhea" id="RHEA-COMP:20101"/>
        <dbReference type="ChEBI" id="CHEBI:15378"/>
        <dbReference type="ChEBI" id="CHEBI:30616"/>
        <dbReference type="ChEBI" id="CHEBI:46858"/>
        <dbReference type="ChEBI" id="CHEBI:61978"/>
        <dbReference type="ChEBI" id="CHEBI:456216"/>
        <dbReference type="EC" id="2.7.10.2"/>
    </reaction>
</comment>
<evidence type="ECO:0000256" key="12">
    <source>
        <dbReference type="ARBA" id="ARBA00022840"/>
    </source>
</evidence>
<keyword evidence="12" id="KW-0067">ATP-binding</keyword>
<dbReference type="PANTHER" id="PTHR32309:SF13">
    <property type="entry name" value="FERRIC ENTEROBACTIN TRANSPORT PROTEIN FEPE"/>
    <property type="match status" value="1"/>
</dbReference>
<evidence type="ECO:0000256" key="11">
    <source>
        <dbReference type="ARBA" id="ARBA00022777"/>
    </source>
</evidence>
<dbReference type="EC" id="2.7.10.2" evidence="5"/>
<name>A0A2A5J8T3_RHOSG</name>
<dbReference type="Gene3D" id="3.40.50.300">
    <property type="entry name" value="P-loop containing nucleotide triphosphate hydrolases"/>
    <property type="match status" value="1"/>
</dbReference>
<keyword evidence="14 17" id="KW-0472">Membrane</keyword>
<evidence type="ECO:0000256" key="5">
    <source>
        <dbReference type="ARBA" id="ARBA00011903"/>
    </source>
</evidence>
<reference evidence="20 21" key="1">
    <citation type="submission" date="2017-07" db="EMBL/GenBank/DDBJ databases">
        <title>Draft sequence of Rhodococcus enclensis 23b-28.</title>
        <authorList>
            <person name="Besaury L."/>
            <person name="Sancelme M."/>
            <person name="Amato P."/>
            <person name="Lallement A."/>
            <person name="Delort A.-M."/>
        </authorList>
    </citation>
    <scope>NUCLEOTIDE SEQUENCE [LARGE SCALE GENOMIC DNA]</scope>
    <source>
        <strain evidence="20 21">23b-28</strain>
    </source>
</reference>
<keyword evidence="9 17" id="KW-0812">Transmembrane</keyword>
<gene>
    <name evidence="20" type="ORF">CHR55_19110</name>
</gene>
<keyword evidence="13 17" id="KW-1133">Transmembrane helix</keyword>
<dbReference type="Proteomes" id="UP000230886">
    <property type="component" value="Unassembled WGS sequence"/>
</dbReference>
<dbReference type="NCBIfam" id="TIGR01007">
    <property type="entry name" value="eps_fam"/>
    <property type="match status" value="1"/>
</dbReference>
<organism evidence="20 21">
    <name type="scientific">Rhodococcus qingshengii</name>
    <dbReference type="NCBI Taxonomy" id="334542"/>
    <lineage>
        <taxon>Bacteria</taxon>
        <taxon>Bacillati</taxon>
        <taxon>Actinomycetota</taxon>
        <taxon>Actinomycetes</taxon>
        <taxon>Mycobacteriales</taxon>
        <taxon>Nocardiaceae</taxon>
        <taxon>Rhodococcus</taxon>
        <taxon>Rhodococcus erythropolis group</taxon>
    </lineage>
</organism>
<comment type="caution">
    <text evidence="20">The sequence shown here is derived from an EMBL/GenBank/DDBJ whole genome shotgun (WGS) entry which is preliminary data.</text>
</comment>
<keyword evidence="15" id="KW-0829">Tyrosine-protein kinase</keyword>
<proteinExistence type="inferred from homology"/>
<dbReference type="InterPro" id="IPR003856">
    <property type="entry name" value="LPS_length_determ_N"/>
</dbReference>
<feature type="domain" description="AAA" evidence="19">
    <location>
        <begin position="268"/>
        <end position="403"/>
    </location>
</feature>
<comment type="similarity">
    <text evidence="2">Belongs to the CpsC/CapA family.</text>
</comment>
<dbReference type="GO" id="GO:0005886">
    <property type="term" value="C:plasma membrane"/>
    <property type="evidence" value="ECO:0007669"/>
    <property type="project" value="UniProtKB-SubCell"/>
</dbReference>
<evidence type="ECO:0000313" key="21">
    <source>
        <dbReference type="Proteomes" id="UP000230886"/>
    </source>
</evidence>
<comment type="subcellular location">
    <subcellularLocation>
        <location evidence="1">Cell inner membrane</location>
        <topology evidence="1">Multi-pass membrane protein</topology>
    </subcellularLocation>
</comment>
<evidence type="ECO:0000259" key="18">
    <source>
        <dbReference type="Pfam" id="PF02706"/>
    </source>
</evidence>
<dbReference type="Pfam" id="PF02706">
    <property type="entry name" value="Wzz"/>
    <property type="match status" value="1"/>
</dbReference>
<dbReference type="Pfam" id="PF13614">
    <property type="entry name" value="AAA_31"/>
    <property type="match status" value="1"/>
</dbReference>
<keyword evidence="6" id="KW-1003">Cell membrane</keyword>
<dbReference type="RefSeq" id="WP_019747418.1">
    <property type="nucleotide sequence ID" value="NZ_CP092101.1"/>
</dbReference>
<dbReference type="InterPro" id="IPR027417">
    <property type="entry name" value="P-loop_NTPase"/>
</dbReference>
<feature type="transmembrane region" description="Helical" evidence="17">
    <location>
        <begin position="12"/>
        <end position="34"/>
    </location>
</feature>
<evidence type="ECO:0000256" key="7">
    <source>
        <dbReference type="ARBA" id="ARBA00022519"/>
    </source>
</evidence>
<evidence type="ECO:0000256" key="10">
    <source>
        <dbReference type="ARBA" id="ARBA00022741"/>
    </source>
</evidence>
<dbReference type="GO" id="GO:0004715">
    <property type="term" value="F:non-membrane spanning protein tyrosine kinase activity"/>
    <property type="evidence" value="ECO:0007669"/>
    <property type="project" value="UniProtKB-EC"/>
</dbReference>
<evidence type="ECO:0000256" key="6">
    <source>
        <dbReference type="ARBA" id="ARBA00022475"/>
    </source>
</evidence>
<evidence type="ECO:0000256" key="14">
    <source>
        <dbReference type="ARBA" id="ARBA00023136"/>
    </source>
</evidence>
<dbReference type="CDD" id="cd05387">
    <property type="entry name" value="BY-kinase"/>
    <property type="match status" value="1"/>
</dbReference>
<evidence type="ECO:0000256" key="13">
    <source>
        <dbReference type="ARBA" id="ARBA00022989"/>
    </source>
</evidence>
<evidence type="ECO:0000256" key="8">
    <source>
        <dbReference type="ARBA" id="ARBA00022679"/>
    </source>
</evidence>
<feature type="domain" description="Polysaccharide chain length determinant N-terminal" evidence="18">
    <location>
        <begin position="2"/>
        <end position="89"/>
    </location>
</feature>
<dbReference type="FunFam" id="3.40.50.300:FF:000527">
    <property type="entry name" value="Tyrosine-protein kinase etk"/>
    <property type="match status" value="1"/>
</dbReference>
<dbReference type="InterPro" id="IPR025669">
    <property type="entry name" value="AAA_dom"/>
</dbReference>
<keyword evidence="7" id="KW-0997">Cell inner membrane</keyword>
<dbReference type="InterPro" id="IPR050445">
    <property type="entry name" value="Bact_polysacc_biosynth/exp"/>
</dbReference>
<protein>
    <recommendedName>
        <fullName evidence="5">non-specific protein-tyrosine kinase</fullName>
        <ecNumber evidence="5">2.7.10.2</ecNumber>
    </recommendedName>
</protein>
<evidence type="ECO:0000256" key="17">
    <source>
        <dbReference type="SAM" id="Phobius"/>
    </source>
</evidence>
<dbReference type="InterPro" id="IPR005702">
    <property type="entry name" value="Wzc-like_C"/>
</dbReference>
<dbReference type="SUPFAM" id="SSF52540">
    <property type="entry name" value="P-loop containing nucleoside triphosphate hydrolases"/>
    <property type="match status" value="1"/>
</dbReference>
<dbReference type="EMBL" id="NOVD01000014">
    <property type="protein sequence ID" value="PCK25637.1"/>
    <property type="molecule type" value="Genomic_DNA"/>
</dbReference>
<accession>A0A2A5J8T3</accession>
<sequence>MEIVDYLKILQARWRIVAAVTVLGILGALCASLLSTPVYQASTRLFVSTSAGTSVNEALQGSQLSQQRVLSYTKLLTGRTLAQRTIDELGPRVVGGMSAEELASKVTATSAPDTVLIDLGVKDPSPELAREIANTLSSEFVALAKELETPENGGTPPARVVVEQQAQEPSVPVSPKTSRNLALGAVAGLVSGIALALIRDRLDNTVKDRRTVEEIAGSAMVGTIPFDKVVEVNHAITFSDGNSVSAEAFRELRTNLQFLEVDHPPRVIVVTSSLPSEGKTTTAVNIALVLAEAGKSVCLMEGDLRKPRVSKYLGLIGSVGVSSVLSGQATLDDVLQPTEFDGLTVLASGPIPPNPSELLGTDTAKHVLDELRARYDYVIIDASPLLPVTDAAVLAAMSDGALVIARHGSTKRDQLARAVGNLQSVGAHVLGTVITMTPSRGRNAYEYSYYYESDKSLPQLTAVPALSAHRSEVG</sequence>
<evidence type="ECO:0000256" key="1">
    <source>
        <dbReference type="ARBA" id="ARBA00004429"/>
    </source>
</evidence>
<evidence type="ECO:0000256" key="3">
    <source>
        <dbReference type="ARBA" id="ARBA00007316"/>
    </source>
</evidence>
<dbReference type="GO" id="GO:0005524">
    <property type="term" value="F:ATP binding"/>
    <property type="evidence" value="ECO:0007669"/>
    <property type="project" value="UniProtKB-KW"/>
</dbReference>
<evidence type="ECO:0000256" key="4">
    <source>
        <dbReference type="ARBA" id="ARBA00008883"/>
    </source>
</evidence>
<evidence type="ECO:0000256" key="9">
    <source>
        <dbReference type="ARBA" id="ARBA00022692"/>
    </source>
</evidence>
<keyword evidence="8" id="KW-0808">Transferase</keyword>
<dbReference type="PANTHER" id="PTHR32309">
    <property type="entry name" value="TYROSINE-PROTEIN KINASE"/>
    <property type="match status" value="1"/>
</dbReference>
<evidence type="ECO:0000256" key="16">
    <source>
        <dbReference type="ARBA" id="ARBA00051245"/>
    </source>
</evidence>
<evidence type="ECO:0000256" key="15">
    <source>
        <dbReference type="ARBA" id="ARBA00023137"/>
    </source>
</evidence>
<dbReference type="GO" id="GO:0042802">
    <property type="term" value="F:identical protein binding"/>
    <property type="evidence" value="ECO:0007669"/>
    <property type="project" value="UniProtKB-ARBA"/>
</dbReference>
<evidence type="ECO:0000259" key="19">
    <source>
        <dbReference type="Pfam" id="PF13614"/>
    </source>
</evidence>
<dbReference type="AlphaFoldDB" id="A0A2A5J8T3"/>
<keyword evidence="10" id="KW-0547">Nucleotide-binding</keyword>
<evidence type="ECO:0000313" key="20">
    <source>
        <dbReference type="EMBL" id="PCK25637.1"/>
    </source>
</evidence>
<dbReference type="GeneID" id="57488532"/>
<keyword evidence="11 20" id="KW-0418">Kinase</keyword>